<comment type="caution">
    <text evidence="8">The sequence shown here is derived from an EMBL/GenBank/DDBJ whole genome shotgun (WGS) entry which is preliminary data.</text>
</comment>
<keyword evidence="2 6" id="KW-0812">Transmembrane</keyword>
<feature type="compositionally biased region" description="Low complexity" evidence="5">
    <location>
        <begin position="63"/>
        <end position="78"/>
    </location>
</feature>
<feature type="transmembrane region" description="Helical" evidence="6">
    <location>
        <begin position="320"/>
        <end position="342"/>
    </location>
</feature>
<accession>A0A9P6TFI4</accession>
<feature type="transmembrane region" description="Helical" evidence="6">
    <location>
        <begin position="134"/>
        <end position="156"/>
    </location>
</feature>
<feature type="transmembrane region" description="Helical" evidence="6">
    <location>
        <begin position="362"/>
        <end position="393"/>
    </location>
</feature>
<feature type="transmembrane region" description="Helical" evidence="6">
    <location>
        <begin position="162"/>
        <end position="183"/>
    </location>
</feature>
<keyword evidence="3 6" id="KW-1133">Transmembrane helix</keyword>
<proteinExistence type="predicted"/>
<dbReference type="EMBL" id="MU167223">
    <property type="protein sequence ID" value="KAG0149979.1"/>
    <property type="molecule type" value="Genomic_DNA"/>
</dbReference>
<keyword evidence="4 6" id="KW-0472">Membrane</keyword>
<evidence type="ECO:0000313" key="8">
    <source>
        <dbReference type="EMBL" id="KAG0149979.1"/>
    </source>
</evidence>
<feature type="compositionally biased region" description="Basic and acidic residues" evidence="5">
    <location>
        <begin position="453"/>
        <end position="462"/>
    </location>
</feature>
<feature type="transmembrane region" description="Helical" evidence="6">
    <location>
        <begin position="245"/>
        <end position="266"/>
    </location>
</feature>
<evidence type="ECO:0000256" key="6">
    <source>
        <dbReference type="SAM" id="Phobius"/>
    </source>
</evidence>
<feature type="transmembrane region" description="Helical" evidence="6">
    <location>
        <begin position="286"/>
        <end position="308"/>
    </location>
</feature>
<dbReference type="Proteomes" id="UP000886653">
    <property type="component" value="Unassembled WGS sequence"/>
</dbReference>
<feature type="region of interest" description="Disordered" evidence="5">
    <location>
        <begin position="1"/>
        <end position="96"/>
    </location>
</feature>
<evidence type="ECO:0000256" key="5">
    <source>
        <dbReference type="SAM" id="MobiDB-lite"/>
    </source>
</evidence>
<feature type="transmembrane region" description="Helical" evidence="6">
    <location>
        <begin position="103"/>
        <end position="122"/>
    </location>
</feature>
<feature type="transmembrane region" description="Helical" evidence="6">
    <location>
        <begin position="195"/>
        <end position="215"/>
    </location>
</feature>
<dbReference type="AlphaFoldDB" id="A0A9P6TFI4"/>
<feature type="domain" description="Sugar phosphate transporter" evidence="7">
    <location>
        <begin position="110"/>
        <end position="391"/>
    </location>
</feature>
<gene>
    <name evidence="8" type="ORF">CROQUDRAFT_668870</name>
</gene>
<evidence type="ECO:0000256" key="3">
    <source>
        <dbReference type="ARBA" id="ARBA00022989"/>
    </source>
</evidence>
<evidence type="ECO:0000313" key="9">
    <source>
        <dbReference type="Proteomes" id="UP000886653"/>
    </source>
</evidence>
<feature type="region of interest" description="Disordered" evidence="5">
    <location>
        <begin position="427"/>
        <end position="462"/>
    </location>
</feature>
<dbReference type="OrthoDB" id="5547497at2759"/>
<dbReference type="SUPFAM" id="SSF103481">
    <property type="entry name" value="Multidrug resistance efflux transporter EmrE"/>
    <property type="match status" value="1"/>
</dbReference>
<dbReference type="Pfam" id="PF03151">
    <property type="entry name" value="TPT"/>
    <property type="match status" value="1"/>
</dbReference>
<organism evidence="8 9">
    <name type="scientific">Cronartium quercuum f. sp. fusiforme G11</name>
    <dbReference type="NCBI Taxonomy" id="708437"/>
    <lineage>
        <taxon>Eukaryota</taxon>
        <taxon>Fungi</taxon>
        <taxon>Dikarya</taxon>
        <taxon>Basidiomycota</taxon>
        <taxon>Pucciniomycotina</taxon>
        <taxon>Pucciniomycetes</taxon>
        <taxon>Pucciniales</taxon>
        <taxon>Coleosporiaceae</taxon>
        <taxon>Cronartium</taxon>
    </lineage>
</organism>
<dbReference type="PANTHER" id="PTHR11132">
    <property type="entry name" value="SOLUTE CARRIER FAMILY 35"/>
    <property type="match status" value="1"/>
</dbReference>
<name>A0A9P6TFI4_9BASI</name>
<dbReference type="InterPro" id="IPR004853">
    <property type="entry name" value="Sugar_P_trans_dom"/>
</dbReference>
<feature type="compositionally biased region" description="Acidic residues" evidence="5">
    <location>
        <begin position="432"/>
        <end position="442"/>
    </location>
</feature>
<evidence type="ECO:0000256" key="1">
    <source>
        <dbReference type="ARBA" id="ARBA00004141"/>
    </source>
</evidence>
<dbReference type="GO" id="GO:0016020">
    <property type="term" value="C:membrane"/>
    <property type="evidence" value="ECO:0007669"/>
    <property type="project" value="UniProtKB-SubCell"/>
</dbReference>
<reference evidence="8" key="1">
    <citation type="submission" date="2013-11" db="EMBL/GenBank/DDBJ databases">
        <title>Genome sequence of the fusiform rust pathogen reveals effectors for host alternation and coevolution with pine.</title>
        <authorList>
            <consortium name="DOE Joint Genome Institute"/>
            <person name="Smith K."/>
            <person name="Pendleton A."/>
            <person name="Kubisiak T."/>
            <person name="Anderson C."/>
            <person name="Salamov A."/>
            <person name="Aerts A."/>
            <person name="Riley R."/>
            <person name="Clum A."/>
            <person name="Lindquist E."/>
            <person name="Ence D."/>
            <person name="Campbell M."/>
            <person name="Kronenberg Z."/>
            <person name="Feau N."/>
            <person name="Dhillon B."/>
            <person name="Hamelin R."/>
            <person name="Burleigh J."/>
            <person name="Smith J."/>
            <person name="Yandell M."/>
            <person name="Nelson C."/>
            <person name="Grigoriev I."/>
            <person name="Davis J."/>
        </authorList>
    </citation>
    <scope>NUCLEOTIDE SEQUENCE</scope>
    <source>
        <strain evidence="8">G11</strain>
    </source>
</reference>
<keyword evidence="9" id="KW-1185">Reference proteome</keyword>
<dbReference type="InterPro" id="IPR050186">
    <property type="entry name" value="TPT_transporter"/>
</dbReference>
<dbReference type="InterPro" id="IPR037185">
    <property type="entry name" value="EmrE-like"/>
</dbReference>
<sequence length="462" mass="49801">MTVTPDEFKHTALTISPSDPPRPPPLNLSTSEDQNRRLAKLELKHQQAQAHSHSHSHSHSHESGPGSLSSPASSSSHSYSHRQANGPTSPKDLLPTPPPPSRLLVVGTVTFYLVAALVMVMVNKWVLNSIPAPLFFLFCQLVIAVILLKACAWFGIFSLPVVHLAVCKALVPLITINVLGLTFNTYCLQYVDSSFYQVARGLILPFTVLASYLFLGTRSSLKIHISIAIVCIGFVLGVSSERLTVSHLGVALGVFSSLTTSIHAIIMKQALSKVSGTIDMTYYTNLLSAFVILPLIIIMGETGTVLELVKTDGAGGLRTFLVGTVVTGIFGFLICVAGVLSIKVTSPVTHMISSAVRGVFQTALSALIFGDVITTGRLGSIVIILAGSIYYTWVKDQELDAARHSKPAVAERYPMRDMHEAEALVVNVDRSNEEEMDDDDRELAEAARALGIDPHHDPSSTS</sequence>
<feature type="compositionally biased region" description="Basic and acidic residues" evidence="5">
    <location>
        <begin position="33"/>
        <end position="45"/>
    </location>
</feature>
<evidence type="ECO:0000256" key="4">
    <source>
        <dbReference type="ARBA" id="ARBA00023136"/>
    </source>
</evidence>
<evidence type="ECO:0000259" key="7">
    <source>
        <dbReference type="Pfam" id="PF03151"/>
    </source>
</evidence>
<protein>
    <recommendedName>
        <fullName evidence="7">Sugar phosphate transporter domain-containing protein</fullName>
    </recommendedName>
</protein>
<evidence type="ECO:0000256" key="2">
    <source>
        <dbReference type="ARBA" id="ARBA00022692"/>
    </source>
</evidence>
<feature type="compositionally biased region" description="Basic and acidic residues" evidence="5">
    <location>
        <begin position="1"/>
        <end position="10"/>
    </location>
</feature>
<comment type="subcellular location">
    <subcellularLocation>
        <location evidence="1">Membrane</location>
        <topology evidence="1">Multi-pass membrane protein</topology>
    </subcellularLocation>
</comment>
<feature type="transmembrane region" description="Helical" evidence="6">
    <location>
        <begin position="221"/>
        <end position="238"/>
    </location>
</feature>